<protein>
    <submittedName>
        <fullName evidence="6">Uncharacterized protein</fullName>
    </submittedName>
</protein>
<dbReference type="GO" id="GO:0085020">
    <property type="term" value="P:protein K6-linked ubiquitination"/>
    <property type="evidence" value="ECO:0007669"/>
    <property type="project" value="TreeGrafter"/>
</dbReference>
<keyword evidence="2 3" id="KW-0040">ANK repeat</keyword>
<evidence type="ECO:0000313" key="6">
    <source>
        <dbReference type="EMBL" id="AQS50622.1"/>
    </source>
</evidence>
<dbReference type="PANTHER" id="PTHR24171">
    <property type="entry name" value="ANKYRIN REPEAT DOMAIN-CONTAINING PROTEIN 39-RELATED"/>
    <property type="match status" value="1"/>
</dbReference>
<dbReference type="OrthoDB" id="198309at2"/>
<dbReference type="PROSITE" id="PS50297">
    <property type="entry name" value="ANK_REP_REGION"/>
    <property type="match status" value="2"/>
</dbReference>
<feature type="chain" id="PRO_5011984699" evidence="5">
    <location>
        <begin position="23"/>
        <end position="257"/>
    </location>
</feature>
<feature type="repeat" description="ANK" evidence="3">
    <location>
        <begin position="119"/>
        <end position="151"/>
    </location>
</feature>
<dbReference type="PRINTS" id="PR01415">
    <property type="entry name" value="ANKYRIN"/>
</dbReference>
<dbReference type="Proteomes" id="UP000189369">
    <property type="component" value="Chromosome"/>
</dbReference>
<accession>A0A1U9JXY2</accession>
<reference evidence="6 7" key="1">
    <citation type="submission" date="2017-01" db="EMBL/GenBank/DDBJ databases">
        <title>Complete Genome Sequence of Paenalcaligenes hominis, Isolated from a paraplegic Patient with neurogenic bladder.</title>
        <authorList>
            <person name="Mukhopadhyay R."/>
            <person name="Joaquin J."/>
            <person name="Hogue R."/>
            <person name="Kilaru A."/>
            <person name="Jospin G."/>
            <person name="Mars K."/>
            <person name="Eisen J.A."/>
            <person name="Chaturvedi V."/>
        </authorList>
    </citation>
    <scope>NUCLEOTIDE SEQUENCE [LARGE SCALE GENOMIC DNA]</scope>
    <source>
        <strain evidence="6 7">15S00501</strain>
    </source>
</reference>
<evidence type="ECO:0000256" key="4">
    <source>
        <dbReference type="SAM" id="MobiDB-lite"/>
    </source>
</evidence>
<evidence type="ECO:0000256" key="3">
    <source>
        <dbReference type="PROSITE-ProRule" id="PRU00023"/>
    </source>
</evidence>
<evidence type="ECO:0000256" key="5">
    <source>
        <dbReference type="SAM" id="SignalP"/>
    </source>
</evidence>
<dbReference type="KEGG" id="phn:PAEH1_01955"/>
<feature type="compositionally biased region" description="Polar residues" evidence="4">
    <location>
        <begin position="217"/>
        <end position="232"/>
    </location>
</feature>
<dbReference type="Pfam" id="PF12796">
    <property type="entry name" value="Ank_2"/>
    <property type="match status" value="1"/>
</dbReference>
<organism evidence="6 7">
    <name type="scientific">Paenalcaligenes hominis</name>
    <dbReference type="NCBI Taxonomy" id="643674"/>
    <lineage>
        <taxon>Bacteria</taxon>
        <taxon>Pseudomonadati</taxon>
        <taxon>Pseudomonadota</taxon>
        <taxon>Betaproteobacteria</taxon>
        <taxon>Burkholderiales</taxon>
        <taxon>Alcaligenaceae</taxon>
        <taxon>Paenalcaligenes</taxon>
    </lineage>
</organism>
<dbReference type="SMART" id="SM00248">
    <property type="entry name" value="ANK"/>
    <property type="match status" value="4"/>
</dbReference>
<dbReference type="STRING" id="643674.PAEH1_01955"/>
<dbReference type="AlphaFoldDB" id="A0A1U9JXY2"/>
<dbReference type="Gene3D" id="1.25.40.20">
    <property type="entry name" value="Ankyrin repeat-containing domain"/>
    <property type="match status" value="1"/>
</dbReference>
<sequence>MRISSWVIALGLSVGVASTSYAVEDAFWLDVENNRAKAVLNYLAQGVDPNSKSREDLPAVMWAIQNQSWSVYDLLIAHRQFDPNVINANNETPLMYLAILGEDQRIEQLIAKGAQVQRLGWTPLHYAASKGHVSTAQLLLKHGALVNAPAPDGSTALMMAARSGSRPMVDLLLQKGADPTVRSLNQLTAADWAEANQNTRLAEQLRELEHRYDHSRPNSIRLTDEASTSTPRASIPATPEPSADTGTSKYFDLKRFD</sequence>
<dbReference type="GO" id="GO:0004842">
    <property type="term" value="F:ubiquitin-protein transferase activity"/>
    <property type="evidence" value="ECO:0007669"/>
    <property type="project" value="TreeGrafter"/>
</dbReference>
<dbReference type="SUPFAM" id="SSF48403">
    <property type="entry name" value="Ankyrin repeat"/>
    <property type="match status" value="1"/>
</dbReference>
<name>A0A1U9JXY2_9BURK</name>
<dbReference type="PROSITE" id="PS50088">
    <property type="entry name" value="ANK_REPEAT"/>
    <property type="match status" value="2"/>
</dbReference>
<dbReference type="InterPro" id="IPR002110">
    <property type="entry name" value="Ankyrin_rpt"/>
</dbReference>
<dbReference type="PANTHER" id="PTHR24171:SF8">
    <property type="entry name" value="BRCA1-ASSOCIATED RING DOMAIN PROTEIN 1"/>
    <property type="match status" value="1"/>
</dbReference>
<feature type="repeat" description="ANK" evidence="3">
    <location>
        <begin position="152"/>
        <end position="184"/>
    </location>
</feature>
<evidence type="ECO:0000256" key="2">
    <source>
        <dbReference type="ARBA" id="ARBA00023043"/>
    </source>
</evidence>
<dbReference type="InterPro" id="IPR036770">
    <property type="entry name" value="Ankyrin_rpt-contain_sf"/>
</dbReference>
<evidence type="ECO:0000313" key="7">
    <source>
        <dbReference type="Proteomes" id="UP000189369"/>
    </source>
</evidence>
<feature type="signal peptide" evidence="5">
    <location>
        <begin position="1"/>
        <end position="22"/>
    </location>
</feature>
<feature type="region of interest" description="Disordered" evidence="4">
    <location>
        <begin position="210"/>
        <end position="257"/>
    </location>
</feature>
<keyword evidence="5" id="KW-0732">Signal</keyword>
<gene>
    <name evidence="6" type="ORF">PAEH1_01955</name>
</gene>
<keyword evidence="1" id="KW-0677">Repeat</keyword>
<dbReference type="EMBL" id="CP019697">
    <property type="protein sequence ID" value="AQS50622.1"/>
    <property type="molecule type" value="Genomic_DNA"/>
</dbReference>
<evidence type="ECO:0000256" key="1">
    <source>
        <dbReference type="ARBA" id="ARBA00022737"/>
    </source>
</evidence>
<proteinExistence type="predicted"/>